<evidence type="ECO:0000313" key="2">
    <source>
        <dbReference type="Proteomes" id="UP000651057"/>
    </source>
</evidence>
<dbReference type="Proteomes" id="UP000651057">
    <property type="component" value="Unassembled WGS sequence"/>
</dbReference>
<evidence type="ECO:0000313" key="1">
    <source>
        <dbReference type="EMBL" id="MBL0685803.1"/>
    </source>
</evidence>
<name>A0A936ZW69_9FLAO</name>
<reference evidence="1" key="1">
    <citation type="submission" date="2021-01" db="EMBL/GenBank/DDBJ databases">
        <authorList>
            <person name="Zhong Y.L."/>
        </authorList>
    </citation>
    <scope>NUCLEOTIDE SEQUENCE</scope>
    <source>
        <strain evidence="1">KCTC 23302</strain>
    </source>
</reference>
<proteinExistence type="predicted"/>
<keyword evidence="2" id="KW-1185">Reference proteome</keyword>
<dbReference type="PROSITE" id="PS51257">
    <property type="entry name" value="PROKAR_LIPOPROTEIN"/>
    <property type="match status" value="1"/>
</dbReference>
<accession>A0A936ZW69</accession>
<dbReference type="AlphaFoldDB" id="A0A936ZW69"/>
<gene>
    <name evidence="1" type="ORF">JJQ60_19890</name>
</gene>
<protein>
    <submittedName>
        <fullName evidence="1">Uncharacterized protein</fullName>
    </submittedName>
</protein>
<sequence>MKKIIILSFFLTIGFISCITSEKKIDRLEITKQYYKALDNSDGVTMKILLADSLHTKETDYNYEQTFSHKEYIEKWLKWDSVFDPKYKILEIDQENEIVKVKISKEDKRIRFLHEEPTVWSAFIRFDTDKIISIERKNVVFKDKVWERNRTKLLNWVDQNHPELNGFIYDQTEKGGMKFLKAIELYKNRK</sequence>
<organism evidence="1 2">
    <name type="scientific">Aquimarina mytili</name>
    <dbReference type="NCBI Taxonomy" id="874423"/>
    <lineage>
        <taxon>Bacteria</taxon>
        <taxon>Pseudomonadati</taxon>
        <taxon>Bacteroidota</taxon>
        <taxon>Flavobacteriia</taxon>
        <taxon>Flavobacteriales</taxon>
        <taxon>Flavobacteriaceae</taxon>
        <taxon>Aquimarina</taxon>
    </lineage>
</organism>
<comment type="caution">
    <text evidence="1">The sequence shown here is derived from an EMBL/GenBank/DDBJ whole genome shotgun (WGS) entry which is preliminary data.</text>
</comment>
<dbReference type="RefSeq" id="WP_201924212.1">
    <property type="nucleotide sequence ID" value="NZ_BAABAX010000018.1"/>
</dbReference>
<dbReference type="EMBL" id="JAERQJ010000012">
    <property type="protein sequence ID" value="MBL0685803.1"/>
    <property type="molecule type" value="Genomic_DNA"/>
</dbReference>